<accession>A0A6N4W9U4</accession>
<keyword evidence="2" id="KW-1185">Reference proteome</keyword>
<evidence type="ECO:0000313" key="2">
    <source>
        <dbReference type="Proteomes" id="UP000467249"/>
    </source>
</evidence>
<dbReference type="AlphaFoldDB" id="A0A6N4W9U4"/>
<evidence type="ECO:0000313" key="1">
    <source>
        <dbReference type="EMBL" id="BBZ76957.1"/>
    </source>
</evidence>
<proteinExistence type="predicted"/>
<dbReference type="KEGG" id="many:MANY_22940"/>
<name>A0A6N4W9U4_9MYCO</name>
<reference evidence="1 2" key="1">
    <citation type="journal article" date="2019" name="Emerg. Microbes Infect.">
        <title>Comprehensive subspecies identification of 175 nontuberculous mycobacteria species based on 7547 genomic profiles.</title>
        <authorList>
            <person name="Matsumoto Y."/>
            <person name="Kinjo T."/>
            <person name="Motooka D."/>
            <person name="Nabeya D."/>
            <person name="Jung N."/>
            <person name="Uechi K."/>
            <person name="Horii T."/>
            <person name="Iida T."/>
            <person name="Fujita J."/>
            <person name="Nakamura S."/>
        </authorList>
    </citation>
    <scope>NUCLEOTIDE SEQUENCE [LARGE SCALE GENOMIC DNA]</scope>
    <source>
        <strain evidence="1 2">JCM 30275</strain>
    </source>
</reference>
<protein>
    <submittedName>
        <fullName evidence="1">Uncharacterized protein</fullName>
    </submittedName>
</protein>
<dbReference type="Proteomes" id="UP000467249">
    <property type="component" value="Chromosome"/>
</dbReference>
<dbReference type="EMBL" id="AP022620">
    <property type="protein sequence ID" value="BBZ76957.1"/>
    <property type="molecule type" value="Genomic_DNA"/>
</dbReference>
<organism evidence="1 2">
    <name type="scientific">Mycolicibacterium anyangense</name>
    <dbReference type="NCBI Taxonomy" id="1431246"/>
    <lineage>
        <taxon>Bacteria</taxon>
        <taxon>Bacillati</taxon>
        <taxon>Actinomycetota</taxon>
        <taxon>Actinomycetes</taxon>
        <taxon>Mycobacteriales</taxon>
        <taxon>Mycobacteriaceae</taxon>
        <taxon>Mycolicibacterium</taxon>
    </lineage>
</organism>
<gene>
    <name evidence="1" type="ORF">MANY_22940</name>
</gene>
<sequence length="499" mass="50767">MVRSLHAAPQASISLPTIPSGVAGLALTSAVELALAATVSVINALAPSPTRVSSTLDLNGDTVIASSPEQVTSFYGRWTYLPGAPSVVQGEQQFAVVDPKTGTSAGSFDALVSRGNGYNYTELLVTSDEGSNVGTGAGQLPPVGSLISSFGIGPVTLSYTAIPTGSGDKVSFRLVTPLGSLALPMPFDAAAGIADYSVDSRPVQLTNGYSIAPAVSTPETYTGTSGILPFFTTVQGRQVFTIDNPAGVPVGSFEGVVTTTADILGTYTQAILVTANDGTNVGLDPGQVPPVGSVYNVVYSGSDQNYVLYSSMPAQSGDPVAVSQVSSGAVATSDLTLIDASEQPATQPFTGPNGTTFVPVSTLQPTGVNGLPPREVQIQGYQQFAVYDSAGTRIGSVDADVYSQWDLLGIRSQAILVTDVTAGTTGTSAGQVPAVGSEFNVVDFGTSGFATADSVTPTPTGDVNSFSILTPVGNSPTLSIYTKVADRAGVTFADPFTTV</sequence>